<reference evidence="1" key="1">
    <citation type="journal article" date="2020" name="Cell">
        <title>Large-Scale Comparative Analyses of Tick Genomes Elucidate Their Genetic Diversity and Vector Capacities.</title>
        <authorList>
            <consortium name="Tick Genome and Microbiome Consortium (TIGMIC)"/>
            <person name="Jia N."/>
            <person name="Wang J."/>
            <person name="Shi W."/>
            <person name="Du L."/>
            <person name="Sun Y."/>
            <person name="Zhan W."/>
            <person name="Jiang J.F."/>
            <person name="Wang Q."/>
            <person name="Zhang B."/>
            <person name="Ji P."/>
            <person name="Bell-Sakyi L."/>
            <person name="Cui X.M."/>
            <person name="Yuan T.T."/>
            <person name="Jiang B.G."/>
            <person name="Yang W.F."/>
            <person name="Lam T.T."/>
            <person name="Chang Q.C."/>
            <person name="Ding S.J."/>
            <person name="Wang X.J."/>
            <person name="Zhu J.G."/>
            <person name="Ruan X.D."/>
            <person name="Zhao L."/>
            <person name="Wei J.T."/>
            <person name="Ye R.Z."/>
            <person name="Que T.C."/>
            <person name="Du C.H."/>
            <person name="Zhou Y.H."/>
            <person name="Cheng J.X."/>
            <person name="Dai P.F."/>
            <person name="Guo W.B."/>
            <person name="Han X.H."/>
            <person name="Huang E.J."/>
            <person name="Li L.F."/>
            <person name="Wei W."/>
            <person name="Gao Y.C."/>
            <person name="Liu J.Z."/>
            <person name="Shao H.Z."/>
            <person name="Wang X."/>
            <person name="Wang C.C."/>
            <person name="Yang T.C."/>
            <person name="Huo Q.B."/>
            <person name="Li W."/>
            <person name="Chen H.Y."/>
            <person name="Chen S.E."/>
            <person name="Zhou L.G."/>
            <person name="Ni X.B."/>
            <person name="Tian J.H."/>
            <person name="Sheng Y."/>
            <person name="Liu T."/>
            <person name="Pan Y.S."/>
            <person name="Xia L.Y."/>
            <person name="Li J."/>
            <person name="Zhao F."/>
            <person name="Cao W.C."/>
        </authorList>
    </citation>
    <scope>NUCLEOTIDE SEQUENCE</scope>
    <source>
        <strain evidence="1">Rmic-2018</strain>
    </source>
</reference>
<protein>
    <submittedName>
        <fullName evidence="1">Uncharacterized protein</fullName>
    </submittedName>
</protein>
<comment type="caution">
    <text evidence="1">The sequence shown here is derived from an EMBL/GenBank/DDBJ whole genome shotgun (WGS) entry which is preliminary data.</text>
</comment>
<keyword evidence="2" id="KW-1185">Reference proteome</keyword>
<evidence type="ECO:0000313" key="1">
    <source>
        <dbReference type="EMBL" id="KAH7944682.1"/>
    </source>
</evidence>
<dbReference type="Proteomes" id="UP000821866">
    <property type="component" value="Unassembled WGS sequence"/>
</dbReference>
<sequence>MQHLVQNFADARHYDTAAADRRSPIMYLQVLLFAVVGQLSSASSDGLPTAVTEDSSVCSGTPLSSFSAHHSPFFRVSDGLPPNLDFTMFAVRQHGAHRLTHPFKSVPAASTLRATALPLRIDAHPSCICSISRDYSVPVRDKRRKLAQLKKSVAKEGDRCRLVFTKLFVNDDIYVWDTAYWRFPSQPVLRVPGDARHEGNGADRQSSPDLTWDKKKDEAAYLRCMLLSEIVASGDTLKMMTHASSTVTVDSYTSRIERLVGLYSNCAPDGLVAAVDLSYLAALMTRKATYRRREEFSADNWDSLTAVVPVKMENSGSRAVLPYALSFLTSRYWTHRVAYSMTTHEIGGEGGTMRQVDCLHHAGQALIGGPENLLVVLDVEVHPGERVRFGISGERRVDVLGRSARAGPGAYPTVREAIATHG</sequence>
<evidence type="ECO:0000313" key="2">
    <source>
        <dbReference type="Proteomes" id="UP000821866"/>
    </source>
</evidence>
<gene>
    <name evidence="1" type="ORF">HPB51_028600</name>
</gene>
<dbReference type="EMBL" id="JABSTU010005417">
    <property type="protein sequence ID" value="KAH7944682.1"/>
    <property type="molecule type" value="Genomic_DNA"/>
</dbReference>
<reference evidence="1" key="2">
    <citation type="submission" date="2021-09" db="EMBL/GenBank/DDBJ databases">
        <authorList>
            <person name="Jia N."/>
            <person name="Wang J."/>
            <person name="Shi W."/>
            <person name="Du L."/>
            <person name="Sun Y."/>
            <person name="Zhan W."/>
            <person name="Jiang J."/>
            <person name="Wang Q."/>
            <person name="Zhang B."/>
            <person name="Ji P."/>
            <person name="Sakyi L.B."/>
            <person name="Cui X."/>
            <person name="Yuan T."/>
            <person name="Jiang B."/>
            <person name="Yang W."/>
            <person name="Lam T.T.-Y."/>
            <person name="Chang Q."/>
            <person name="Ding S."/>
            <person name="Wang X."/>
            <person name="Zhu J."/>
            <person name="Ruan X."/>
            <person name="Zhao L."/>
            <person name="Wei J."/>
            <person name="Que T."/>
            <person name="Du C."/>
            <person name="Cheng J."/>
            <person name="Dai P."/>
            <person name="Han X."/>
            <person name="Huang E."/>
            <person name="Gao Y."/>
            <person name="Liu J."/>
            <person name="Shao H."/>
            <person name="Ye R."/>
            <person name="Li L."/>
            <person name="Wei W."/>
            <person name="Wang X."/>
            <person name="Wang C."/>
            <person name="Huo Q."/>
            <person name="Li W."/>
            <person name="Guo W."/>
            <person name="Chen H."/>
            <person name="Chen S."/>
            <person name="Zhou L."/>
            <person name="Zhou L."/>
            <person name="Ni X."/>
            <person name="Tian J."/>
            <person name="Zhou Y."/>
            <person name="Sheng Y."/>
            <person name="Liu T."/>
            <person name="Pan Y."/>
            <person name="Xia L."/>
            <person name="Li J."/>
            <person name="Zhao F."/>
            <person name="Cao W."/>
        </authorList>
    </citation>
    <scope>NUCLEOTIDE SEQUENCE</scope>
    <source>
        <strain evidence="1">Rmic-2018</strain>
        <tissue evidence="1">Larvae</tissue>
    </source>
</reference>
<accession>A0A9J6CX48</accession>
<dbReference type="AlphaFoldDB" id="A0A9J6CX48"/>
<proteinExistence type="predicted"/>
<name>A0A9J6CX48_RHIMP</name>
<organism evidence="1 2">
    <name type="scientific">Rhipicephalus microplus</name>
    <name type="common">Cattle tick</name>
    <name type="synonym">Boophilus microplus</name>
    <dbReference type="NCBI Taxonomy" id="6941"/>
    <lineage>
        <taxon>Eukaryota</taxon>
        <taxon>Metazoa</taxon>
        <taxon>Ecdysozoa</taxon>
        <taxon>Arthropoda</taxon>
        <taxon>Chelicerata</taxon>
        <taxon>Arachnida</taxon>
        <taxon>Acari</taxon>
        <taxon>Parasitiformes</taxon>
        <taxon>Ixodida</taxon>
        <taxon>Ixodoidea</taxon>
        <taxon>Ixodidae</taxon>
        <taxon>Rhipicephalinae</taxon>
        <taxon>Rhipicephalus</taxon>
        <taxon>Boophilus</taxon>
    </lineage>
</organism>